<keyword evidence="1" id="KW-0472">Membrane</keyword>
<reference evidence="2 3" key="1">
    <citation type="submission" date="2023-08" db="EMBL/GenBank/DDBJ databases">
        <title>Draft genome sequence of Algoriphagus confluentis.</title>
        <authorList>
            <person name="Takatani N."/>
            <person name="Hosokawa M."/>
            <person name="Sawabe T."/>
        </authorList>
    </citation>
    <scope>NUCLEOTIDE SEQUENCE [LARGE SCALE GENOMIC DNA]</scope>
    <source>
        <strain evidence="2 3">NBRC 111222</strain>
    </source>
</reference>
<evidence type="ECO:0000313" key="3">
    <source>
        <dbReference type="Proteomes" id="UP001338309"/>
    </source>
</evidence>
<keyword evidence="1" id="KW-0812">Transmembrane</keyword>
<protein>
    <recommendedName>
        <fullName evidence="4">GtrA-like protein domain-containing protein</fullName>
    </recommendedName>
</protein>
<evidence type="ECO:0000256" key="1">
    <source>
        <dbReference type="SAM" id="Phobius"/>
    </source>
</evidence>
<evidence type="ECO:0008006" key="4">
    <source>
        <dbReference type="Google" id="ProtNLM"/>
    </source>
</evidence>
<comment type="caution">
    <text evidence="2">The sequence shown here is derived from an EMBL/GenBank/DDBJ whole genome shotgun (WGS) entry which is preliminary data.</text>
</comment>
<name>A0ABQ6PNQ0_9BACT</name>
<proteinExistence type="predicted"/>
<feature type="transmembrane region" description="Helical" evidence="1">
    <location>
        <begin position="23"/>
        <end position="41"/>
    </location>
</feature>
<evidence type="ECO:0000313" key="2">
    <source>
        <dbReference type="EMBL" id="GMQ29561.1"/>
    </source>
</evidence>
<accession>A0ABQ6PNQ0</accession>
<keyword evidence="1" id="KW-1133">Transmembrane helix</keyword>
<keyword evidence="3" id="KW-1185">Reference proteome</keyword>
<gene>
    <name evidence="2" type="ORF">Aconfl_22040</name>
</gene>
<feature type="transmembrane region" description="Helical" evidence="1">
    <location>
        <begin position="53"/>
        <end position="73"/>
    </location>
</feature>
<sequence>MLSTKTFEGDLMVKETLSGVSKMALWGIPGYLLAFGLNYGFNDLLHWNVYLSYFLVSVIVTTLNFFIIDMIVFKGDKGKSLKVRILGYLSVVYTSKMGEWLFYSALIWATAFHYLWVQLITTFSFLVYKYFFLKKAFR</sequence>
<feature type="transmembrane region" description="Helical" evidence="1">
    <location>
        <begin position="114"/>
        <end position="133"/>
    </location>
</feature>
<organism evidence="2 3">
    <name type="scientific">Algoriphagus confluentis</name>
    <dbReference type="NCBI Taxonomy" id="1697556"/>
    <lineage>
        <taxon>Bacteria</taxon>
        <taxon>Pseudomonadati</taxon>
        <taxon>Bacteroidota</taxon>
        <taxon>Cytophagia</taxon>
        <taxon>Cytophagales</taxon>
        <taxon>Cyclobacteriaceae</taxon>
        <taxon>Algoriphagus</taxon>
    </lineage>
</organism>
<dbReference type="EMBL" id="BTPD01000006">
    <property type="protein sequence ID" value="GMQ29561.1"/>
    <property type="molecule type" value="Genomic_DNA"/>
</dbReference>
<dbReference type="Proteomes" id="UP001338309">
    <property type="component" value="Unassembled WGS sequence"/>
</dbReference>